<evidence type="ECO:0000256" key="1">
    <source>
        <dbReference type="ARBA" id="ARBA00004651"/>
    </source>
</evidence>
<comment type="caution">
    <text evidence="9">The sequence shown here is derived from an EMBL/GenBank/DDBJ whole genome shotgun (WGS) entry which is preliminary data.</text>
</comment>
<evidence type="ECO:0008006" key="11">
    <source>
        <dbReference type="Google" id="ProtNLM"/>
    </source>
</evidence>
<feature type="transmembrane region" description="Helical" evidence="8">
    <location>
        <begin position="290"/>
        <end position="309"/>
    </location>
</feature>
<evidence type="ECO:0000256" key="8">
    <source>
        <dbReference type="SAM" id="Phobius"/>
    </source>
</evidence>
<dbReference type="InterPro" id="IPR039672">
    <property type="entry name" value="MFS_2"/>
</dbReference>
<reference evidence="9" key="1">
    <citation type="submission" date="2019-04" db="EMBL/GenBank/DDBJ databases">
        <title>Genome assembly of Zosterops borbonicus 15179.</title>
        <authorList>
            <person name="Leroy T."/>
            <person name="Anselmetti Y."/>
            <person name="Tilak M.-K."/>
            <person name="Nabholz B."/>
        </authorList>
    </citation>
    <scope>NUCLEOTIDE SEQUENCE</scope>
    <source>
        <strain evidence="9">HGM_15179</strain>
        <tissue evidence="9">Muscle</tissue>
    </source>
</reference>
<feature type="transmembrane region" description="Helical" evidence="8">
    <location>
        <begin position="73"/>
        <end position="94"/>
    </location>
</feature>
<feature type="transmembrane region" description="Helical" evidence="8">
    <location>
        <begin position="321"/>
        <end position="338"/>
    </location>
</feature>
<protein>
    <recommendedName>
        <fullName evidence="11">Major facilitator superfamily domain-containing protein 2B</fullName>
    </recommendedName>
</protein>
<dbReference type="Proteomes" id="UP000796761">
    <property type="component" value="Unassembled WGS sequence"/>
</dbReference>
<dbReference type="InterPro" id="IPR036259">
    <property type="entry name" value="MFS_trans_sf"/>
</dbReference>
<dbReference type="PANTHER" id="PTHR11328:SF30">
    <property type="entry name" value="SPHINGOSINE-1-PHOSPHATE TRANSPORTER MFSD2B"/>
    <property type="match status" value="1"/>
</dbReference>
<dbReference type="OrthoDB" id="197206at2759"/>
<dbReference type="GO" id="GO:0008643">
    <property type="term" value="P:carbohydrate transport"/>
    <property type="evidence" value="ECO:0007669"/>
    <property type="project" value="InterPro"/>
</dbReference>
<dbReference type="GO" id="GO:0046624">
    <property type="term" value="F:sphingolipid transporter activity"/>
    <property type="evidence" value="ECO:0007669"/>
    <property type="project" value="TreeGrafter"/>
</dbReference>
<dbReference type="AlphaFoldDB" id="A0A8K1GRG0"/>
<feature type="transmembrane region" description="Helical" evidence="8">
    <location>
        <begin position="203"/>
        <end position="226"/>
    </location>
</feature>
<sequence>MCSKLCYAIGGAPNQVAISAASFFLQIYLLDIAHITPFHASLVLFIGKASGAVTDPIAGFFISKSRWTKIGRLMPWVLACTPFTMISYFFMWYLPPFVSGRVAWYVTFHCLFQALTTLFQVPYSALTMFLSTDQKDRDSATAYRMTMEVLGTLIGAALQGQIVASAHVSPHCTVNPSVNTTDSWHDTATIPDPSDPLSHQAKVYMIAAGVIAGVYLLGITVLFLGVKERDDPYALNSDRAIPFCKGLALTMKHGPYVKLTASFLLISTAVQLEQGNFVLFCTQAAGLRNHFQYLVVTILVSAALSVPFWQKFLQRFGKKCAACGISWMIPFAVMLVTIPNLILAYFVAFISGLSIAASLLLPWSMLPDVVDNFRLQNPHGKGHETIFYSSYVFFTKMSAGIGLGISAAGLEFAGYKPGICRQSDNVILTLKLLIGAVPAILILLGLFILLFYPITEESRKETKLALEELSHGIESAHFHIQQVQQFPQLLAVLGHESQCTEVPAGISVGWSKTAASPDSWQILTCVELAKQREWATPEFPKGPVGMKEKP</sequence>
<evidence type="ECO:0000256" key="6">
    <source>
        <dbReference type="ARBA" id="ARBA00022989"/>
    </source>
</evidence>
<keyword evidence="5 8" id="KW-0812">Transmembrane</keyword>
<evidence type="ECO:0000313" key="9">
    <source>
        <dbReference type="EMBL" id="TRZ23886.1"/>
    </source>
</evidence>
<keyword evidence="7 8" id="KW-0472">Membrane</keyword>
<dbReference type="EMBL" id="SWJQ01000059">
    <property type="protein sequence ID" value="TRZ23886.1"/>
    <property type="molecule type" value="Genomic_DNA"/>
</dbReference>
<dbReference type="CDD" id="cd17452">
    <property type="entry name" value="MFS_MFSD2B"/>
    <property type="match status" value="1"/>
</dbReference>
<feature type="transmembrane region" description="Helical" evidence="8">
    <location>
        <begin position="344"/>
        <end position="366"/>
    </location>
</feature>
<organism evidence="9 10">
    <name type="scientific">Zosterops borbonicus</name>
    <dbReference type="NCBI Taxonomy" id="364589"/>
    <lineage>
        <taxon>Eukaryota</taxon>
        <taxon>Metazoa</taxon>
        <taxon>Chordata</taxon>
        <taxon>Craniata</taxon>
        <taxon>Vertebrata</taxon>
        <taxon>Euteleostomi</taxon>
        <taxon>Archelosauria</taxon>
        <taxon>Archosauria</taxon>
        <taxon>Dinosauria</taxon>
        <taxon>Saurischia</taxon>
        <taxon>Theropoda</taxon>
        <taxon>Coelurosauria</taxon>
        <taxon>Aves</taxon>
        <taxon>Neognathae</taxon>
        <taxon>Neoaves</taxon>
        <taxon>Telluraves</taxon>
        <taxon>Australaves</taxon>
        <taxon>Passeriformes</taxon>
        <taxon>Sylvioidea</taxon>
        <taxon>Zosteropidae</taxon>
        <taxon>Zosterops</taxon>
    </lineage>
</organism>
<dbReference type="GO" id="GO:0005886">
    <property type="term" value="C:plasma membrane"/>
    <property type="evidence" value="ECO:0007669"/>
    <property type="project" value="UniProtKB-SubCell"/>
</dbReference>
<dbReference type="PANTHER" id="PTHR11328">
    <property type="entry name" value="MAJOR FACILITATOR SUPERFAMILY DOMAIN-CONTAINING PROTEIN"/>
    <property type="match status" value="1"/>
</dbReference>
<evidence type="ECO:0000256" key="5">
    <source>
        <dbReference type="ARBA" id="ARBA00022692"/>
    </source>
</evidence>
<feature type="transmembrane region" description="Helical" evidence="8">
    <location>
        <begin position="386"/>
        <end position="410"/>
    </location>
</feature>
<dbReference type="GO" id="GO:0015293">
    <property type="term" value="F:symporter activity"/>
    <property type="evidence" value="ECO:0007669"/>
    <property type="project" value="InterPro"/>
</dbReference>
<feature type="transmembrane region" description="Helical" evidence="8">
    <location>
        <begin position="106"/>
        <end position="130"/>
    </location>
</feature>
<dbReference type="SUPFAM" id="SSF103473">
    <property type="entry name" value="MFS general substrate transporter"/>
    <property type="match status" value="1"/>
</dbReference>
<keyword evidence="3" id="KW-0813">Transport</keyword>
<proteinExistence type="inferred from homology"/>
<dbReference type="FunFam" id="1.20.1250.20:FF:000260">
    <property type="entry name" value="Major facilitator superfamily domain containing 2B"/>
    <property type="match status" value="1"/>
</dbReference>
<name>A0A8K1GRG0_9PASS</name>
<comment type="similarity">
    <text evidence="2">Belongs to the major facilitator superfamily.</text>
</comment>
<evidence type="ECO:0000313" key="10">
    <source>
        <dbReference type="Proteomes" id="UP000796761"/>
    </source>
</evidence>
<keyword evidence="4" id="KW-1003">Cell membrane</keyword>
<evidence type="ECO:0000256" key="7">
    <source>
        <dbReference type="ARBA" id="ARBA00023136"/>
    </source>
</evidence>
<feature type="transmembrane region" description="Helical" evidence="8">
    <location>
        <begin position="430"/>
        <end position="454"/>
    </location>
</feature>
<dbReference type="Gene3D" id="1.20.1250.20">
    <property type="entry name" value="MFS general substrate transporter like domains"/>
    <property type="match status" value="1"/>
</dbReference>
<evidence type="ECO:0000256" key="2">
    <source>
        <dbReference type="ARBA" id="ARBA00008335"/>
    </source>
</evidence>
<comment type="subcellular location">
    <subcellularLocation>
        <location evidence="1">Cell membrane</location>
        <topology evidence="1">Multi-pass membrane protein</topology>
    </subcellularLocation>
</comment>
<dbReference type="Pfam" id="PF13347">
    <property type="entry name" value="MFS_2"/>
    <property type="match status" value="1"/>
</dbReference>
<keyword evidence="6 8" id="KW-1133">Transmembrane helix</keyword>
<accession>A0A8K1GRG0</accession>
<evidence type="ECO:0000256" key="3">
    <source>
        <dbReference type="ARBA" id="ARBA00022448"/>
    </source>
</evidence>
<keyword evidence="10" id="KW-1185">Reference proteome</keyword>
<gene>
    <name evidence="9" type="ORF">HGM15179_003238</name>
</gene>
<evidence type="ECO:0000256" key="4">
    <source>
        <dbReference type="ARBA" id="ARBA00022475"/>
    </source>
</evidence>
<dbReference type="FunFam" id="1.20.1250.20:FF:000183">
    <property type="entry name" value="sodium-dependent lysophosphatidylcholine symporter 1 isoform X2"/>
    <property type="match status" value="1"/>
</dbReference>